<organism evidence="8 9">
    <name type="scientific">Brachybacterium equifaecis</name>
    <dbReference type="NCBI Taxonomy" id="2910770"/>
    <lineage>
        <taxon>Bacteria</taxon>
        <taxon>Bacillati</taxon>
        <taxon>Actinomycetota</taxon>
        <taxon>Actinomycetes</taxon>
        <taxon>Micrococcales</taxon>
        <taxon>Dermabacteraceae</taxon>
        <taxon>Brachybacterium</taxon>
    </lineage>
</organism>
<evidence type="ECO:0000313" key="9">
    <source>
        <dbReference type="Proteomes" id="UP001203761"/>
    </source>
</evidence>
<dbReference type="EMBL" id="JAKNCJ010000002">
    <property type="protein sequence ID" value="MCL6423224.1"/>
    <property type="molecule type" value="Genomic_DNA"/>
</dbReference>
<evidence type="ECO:0000256" key="6">
    <source>
        <dbReference type="SAM" id="Phobius"/>
    </source>
</evidence>
<protein>
    <recommendedName>
        <fullName evidence="7">Methylamine utilisation protein MauE domain-containing protein</fullName>
    </recommendedName>
</protein>
<feature type="transmembrane region" description="Helical" evidence="6">
    <location>
        <begin position="149"/>
        <end position="170"/>
    </location>
</feature>
<dbReference type="Pfam" id="PF07291">
    <property type="entry name" value="MauE"/>
    <property type="match status" value="1"/>
</dbReference>
<keyword evidence="3 6" id="KW-1133">Transmembrane helix</keyword>
<comment type="subcellular location">
    <subcellularLocation>
        <location evidence="1">Membrane</location>
        <topology evidence="1">Multi-pass membrane protein</topology>
    </subcellularLocation>
</comment>
<accession>A0ABT0QZY4</accession>
<evidence type="ECO:0000256" key="4">
    <source>
        <dbReference type="ARBA" id="ARBA00023136"/>
    </source>
</evidence>
<sequence length="379" mass="39730">MSPLVAASILLSITLLVSGLAKAGGREARERTQDAMRSLRLPARSLHPLAAAAVPIAEIAAALALWIPWVPLQIVLSAAILALMLAYLVIIARALTFPEAVTCSCFGTLGSPTVSRTTLLRNILLTVLGVIGLAAAARGDLAAAVTAHTGAWILWVLALVAATVLTALALGGTRAEAAPADERTAGAAAGSVRTHEADGIADATDDDELEYEREEIPFGMLVERVDGEERYVSVRETLSRAAQLMVWVTPGCGPCERTVDQMRGWSERLAPHVQLRAMLRQPFDTFSEEFLERTGEHASVDVEMNIATSLRSAGAPAAMLLGADGLTAGGPVFGGPAVAEFVEQVIAQIEEAELPEDGRETAKTGEPGENEGVAETSGL</sequence>
<feature type="region of interest" description="Disordered" evidence="5">
    <location>
        <begin position="180"/>
        <end position="206"/>
    </location>
</feature>
<gene>
    <name evidence="8" type="ORF">Bequi_07470</name>
</gene>
<feature type="domain" description="Methylamine utilisation protein MauE" evidence="7">
    <location>
        <begin position="5"/>
        <end position="134"/>
    </location>
</feature>
<dbReference type="InterPro" id="IPR009908">
    <property type="entry name" value="Methylamine_util_MauE"/>
</dbReference>
<evidence type="ECO:0000256" key="3">
    <source>
        <dbReference type="ARBA" id="ARBA00022989"/>
    </source>
</evidence>
<dbReference type="RefSeq" id="WP_249737312.1">
    <property type="nucleotide sequence ID" value="NZ_JAKNCJ010000002.1"/>
</dbReference>
<feature type="region of interest" description="Disordered" evidence="5">
    <location>
        <begin position="352"/>
        <end position="379"/>
    </location>
</feature>
<proteinExistence type="predicted"/>
<keyword evidence="4 6" id="KW-0472">Membrane</keyword>
<evidence type="ECO:0000256" key="2">
    <source>
        <dbReference type="ARBA" id="ARBA00022692"/>
    </source>
</evidence>
<reference evidence="8" key="1">
    <citation type="submission" date="2022-02" db="EMBL/GenBank/DDBJ databases">
        <authorList>
            <person name="Lee M."/>
            <person name="Kim S.-J."/>
            <person name="Jung M.-Y."/>
        </authorList>
    </citation>
    <scope>NUCLEOTIDE SEQUENCE</scope>
    <source>
        <strain evidence="8">JHP9</strain>
    </source>
</reference>
<feature type="transmembrane region" description="Helical" evidence="6">
    <location>
        <begin position="119"/>
        <end position="137"/>
    </location>
</feature>
<name>A0ABT0QZY4_9MICO</name>
<feature type="transmembrane region" description="Helical" evidence="6">
    <location>
        <begin position="74"/>
        <end position="92"/>
    </location>
</feature>
<evidence type="ECO:0000256" key="5">
    <source>
        <dbReference type="SAM" id="MobiDB-lite"/>
    </source>
</evidence>
<feature type="transmembrane region" description="Helical" evidence="6">
    <location>
        <begin position="47"/>
        <end position="67"/>
    </location>
</feature>
<keyword evidence="9" id="KW-1185">Reference proteome</keyword>
<evidence type="ECO:0000256" key="1">
    <source>
        <dbReference type="ARBA" id="ARBA00004141"/>
    </source>
</evidence>
<keyword evidence="2 6" id="KW-0812">Transmembrane</keyword>
<evidence type="ECO:0000313" key="8">
    <source>
        <dbReference type="EMBL" id="MCL6423224.1"/>
    </source>
</evidence>
<evidence type="ECO:0000259" key="7">
    <source>
        <dbReference type="Pfam" id="PF07291"/>
    </source>
</evidence>
<dbReference type="Proteomes" id="UP001203761">
    <property type="component" value="Unassembled WGS sequence"/>
</dbReference>
<comment type="caution">
    <text evidence="8">The sequence shown here is derived from an EMBL/GenBank/DDBJ whole genome shotgun (WGS) entry which is preliminary data.</text>
</comment>